<dbReference type="Proteomes" id="UP000198923">
    <property type="component" value="Unassembled WGS sequence"/>
</dbReference>
<evidence type="ECO:0000313" key="1">
    <source>
        <dbReference type="EMBL" id="SDH25659.1"/>
    </source>
</evidence>
<protein>
    <recommendedName>
        <fullName evidence="3">Asp23 family, cell envelope-related function</fullName>
    </recommendedName>
</protein>
<reference evidence="1 2" key="1">
    <citation type="submission" date="2016-10" db="EMBL/GenBank/DDBJ databases">
        <authorList>
            <person name="de Groot N.N."/>
        </authorList>
    </citation>
    <scope>NUCLEOTIDE SEQUENCE [LARGE SCALE GENOMIC DNA]</scope>
    <source>
        <strain evidence="1 2">CPCC 201354</strain>
    </source>
</reference>
<keyword evidence="2" id="KW-1185">Reference proteome</keyword>
<dbReference type="STRING" id="504805.SAMN05421505_11338"/>
<proteinExistence type="predicted"/>
<sequence>MSALAQQIATRVRECPNVVGLSGGPFGAVATYLPGETVSGVAVRDDEVEIAIVVTGDRPLPEVANQVRDAVAPLTGKRAVNIHIGGLT</sequence>
<organism evidence="1 2">
    <name type="scientific">Sinosporangium album</name>
    <dbReference type="NCBI Taxonomy" id="504805"/>
    <lineage>
        <taxon>Bacteria</taxon>
        <taxon>Bacillati</taxon>
        <taxon>Actinomycetota</taxon>
        <taxon>Actinomycetes</taxon>
        <taxon>Streptosporangiales</taxon>
        <taxon>Streptosporangiaceae</taxon>
        <taxon>Sinosporangium</taxon>
    </lineage>
</organism>
<evidence type="ECO:0000313" key="2">
    <source>
        <dbReference type="Proteomes" id="UP000198923"/>
    </source>
</evidence>
<evidence type="ECO:0008006" key="3">
    <source>
        <dbReference type="Google" id="ProtNLM"/>
    </source>
</evidence>
<dbReference type="EMBL" id="FNCN01000013">
    <property type="protein sequence ID" value="SDH25659.1"/>
    <property type="molecule type" value="Genomic_DNA"/>
</dbReference>
<accession>A0A1G8AXE8</accession>
<dbReference type="OrthoDB" id="5192951at2"/>
<dbReference type="AlphaFoldDB" id="A0A1G8AXE8"/>
<name>A0A1G8AXE8_9ACTN</name>
<gene>
    <name evidence="1" type="ORF">SAMN05421505_11338</name>
</gene>